<dbReference type="EMBL" id="CAEZYU010000014">
    <property type="protein sequence ID" value="CAB4733433.1"/>
    <property type="molecule type" value="Genomic_DNA"/>
</dbReference>
<evidence type="ECO:0000313" key="2">
    <source>
        <dbReference type="EMBL" id="CAB4733433.1"/>
    </source>
</evidence>
<dbReference type="PANTHER" id="PTHR48228:SF5">
    <property type="entry name" value="ALPHA-METHYLACYL-COA RACEMASE"/>
    <property type="match status" value="1"/>
</dbReference>
<dbReference type="Gene3D" id="3.30.1540.10">
    <property type="entry name" value="formyl-coa transferase, domain 3"/>
    <property type="match status" value="1"/>
</dbReference>
<reference evidence="2" key="1">
    <citation type="submission" date="2020-05" db="EMBL/GenBank/DDBJ databases">
        <authorList>
            <person name="Chiriac C."/>
            <person name="Salcher M."/>
            <person name="Ghai R."/>
            <person name="Kavagutti S V."/>
        </authorList>
    </citation>
    <scope>NUCLEOTIDE SEQUENCE</scope>
</reference>
<dbReference type="AlphaFoldDB" id="A0A6J6SFB6"/>
<feature type="region of interest" description="Disordered" evidence="1">
    <location>
        <begin position="338"/>
        <end position="387"/>
    </location>
</feature>
<proteinExistence type="predicted"/>
<dbReference type="GO" id="GO:0003824">
    <property type="term" value="F:catalytic activity"/>
    <property type="evidence" value="ECO:0007669"/>
    <property type="project" value="InterPro"/>
</dbReference>
<sequence length="387" mass="41666">MGPLSGLKVVEVAGIGPAPFAAMMLSDMGADVIRVDRLENSVGGDPAAPPADIFNRGRRSIALNLKSEGGLQTLLDLIGQADALMEGFRPGVAERLGFGPEVCKEINPKLVYGRMTGWGQEGPYARTAGHDINYIALAGVLAHLGREGEKPTPPINLVGDFGGGGMLLAFGLVCALLEAGRSGVGQVVDAAMVDGSASLMTMVWGFKAMGMWSDDRGTNLLDTATHFYDTYECSDGNFVSIGSIEPQFYAELLKHTNLEQVYADLGQPMPTQMDKAKWPEMKNHLAAIFATKTREEWSDLLEGTDICFAPVLTMDEAAQHPHNVHRKTFVDVAGITQPAPSPRFDRTPGEIQRPPSHPGQHTDEILGEWLGTSSSEISHLRQNDSVR</sequence>
<dbReference type="InterPro" id="IPR050509">
    <property type="entry name" value="CoA-transferase_III"/>
</dbReference>
<name>A0A6J6SFB6_9ZZZZ</name>
<dbReference type="InterPro" id="IPR023606">
    <property type="entry name" value="CoA-Trfase_III_dom_1_sf"/>
</dbReference>
<dbReference type="InterPro" id="IPR044855">
    <property type="entry name" value="CoA-Trfase_III_dom3_sf"/>
</dbReference>
<dbReference type="Gene3D" id="3.40.50.10540">
    <property type="entry name" value="Crotonobetainyl-coa:carnitine coa-transferase, domain 1"/>
    <property type="match status" value="1"/>
</dbReference>
<evidence type="ECO:0000256" key="1">
    <source>
        <dbReference type="SAM" id="MobiDB-lite"/>
    </source>
</evidence>
<dbReference type="SUPFAM" id="SSF89796">
    <property type="entry name" value="CoA-transferase family III (CaiB/BaiF)"/>
    <property type="match status" value="1"/>
</dbReference>
<accession>A0A6J6SFB6</accession>
<protein>
    <submittedName>
        <fullName evidence="2">Unannotated protein</fullName>
    </submittedName>
</protein>
<dbReference type="Pfam" id="PF02515">
    <property type="entry name" value="CoA_transf_3"/>
    <property type="match status" value="1"/>
</dbReference>
<organism evidence="2">
    <name type="scientific">freshwater metagenome</name>
    <dbReference type="NCBI Taxonomy" id="449393"/>
    <lineage>
        <taxon>unclassified sequences</taxon>
        <taxon>metagenomes</taxon>
        <taxon>ecological metagenomes</taxon>
    </lineage>
</organism>
<feature type="compositionally biased region" description="Basic and acidic residues" evidence="1">
    <location>
        <begin position="378"/>
        <end position="387"/>
    </location>
</feature>
<dbReference type="PANTHER" id="PTHR48228">
    <property type="entry name" value="SUCCINYL-COA--D-CITRAMALATE COA-TRANSFERASE"/>
    <property type="match status" value="1"/>
</dbReference>
<gene>
    <name evidence="2" type="ORF">UFOPK2766_00476</name>
</gene>
<dbReference type="InterPro" id="IPR003673">
    <property type="entry name" value="CoA-Trfase_fam_III"/>
</dbReference>